<evidence type="ECO:0000256" key="4">
    <source>
        <dbReference type="ARBA" id="ARBA00023180"/>
    </source>
</evidence>
<sequence length="265" mass="29594">MNYSGLWVNRLNLLYISCVIILLIFVSGHPMETLFVLEGDDLSMVIHGPTPVDQFLWRATIQLKKYTILTYQPGTEPKKYYGKRAEFSKTTFSLQIKNLRLNESGLYEAVVISATQDIVRVSPVVLNVSSVSLSPESCKVTVTCSTQSSSLNSTFTCTPRTCSEDGEDPAEVVTSDGSLQIYLSNGLNAVCNHSNKVSWSKATMEIKPLCFEDDDIPYINPQQGNLLIIIPFFLVILILVGILGAIYKQRKKSKLHFCHQFALNK</sequence>
<feature type="transmembrane region" description="Helical" evidence="5">
    <location>
        <begin position="12"/>
        <end position="31"/>
    </location>
</feature>
<evidence type="ECO:0000256" key="5">
    <source>
        <dbReference type="SAM" id="Phobius"/>
    </source>
</evidence>
<keyword evidence="2" id="KW-0732">Signal</keyword>
<reference evidence="6" key="2">
    <citation type="submission" date="2025-09" db="UniProtKB">
        <authorList>
            <consortium name="Ensembl"/>
        </authorList>
    </citation>
    <scope>IDENTIFICATION</scope>
</reference>
<proteinExistence type="predicted"/>
<dbReference type="SUPFAM" id="SSF48726">
    <property type="entry name" value="Immunoglobulin"/>
    <property type="match status" value="1"/>
</dbReference>
<evidence type="ECO:0000313" key="7">
    <source>
        <dbReference type="Proteomes" id="UP000694546"/>
    </source>
</evidence>
<evidence type="ECO:0000256" key="1">
    <source>
        <dbReference type="ARBA" id="ARBA00004370"/>
    </source>
</evidence>
<evidence type="ECO:0000256" key="2">
    <source>
        <dbReference type="ARBA" id="ARBA00022729"/>
    </source>
</evidence>
<keyword evidence="5" id="KW-1133">Transmembrane helix</keyword>
<dbReference type="InterPro" id="IPR015631">
    <property type="entry name" value="CD2/SLAM_rcpt"/>
</dbReference>
<accession>A0A8C5B310</accession>
<dbReference type="Proteomes" id="UP000694546">
    <property type="component" value="Chromosome 8"/>
</dbReference>
<reference evidence="6" key="1">
    <citation type="submission" date="2025-08" db="UniProtKB">
        <authorList>
            <consortium name="Ensembl"/>
        </authorList>
    </citation>
    <scope>IDENTIFICATION</scope>
</reference>
<dbReference type="InterPro" id="IPR036179">
    <property type="entry name" value="Ig-like_dom_sf"/>
</dbReference>
<dbReference type="PANTHER" id="PTHR12080">
    <property type="entry name" value="SIGNALING LYMPHOCYTIC ACTIVATION MOLECULE"/>
    <property type="match status" value="1"/>
</dbReference>
<dbReference type="PANTHER" id="PTHR12080:SF80">
    <property type="entry name" value="IMMUNOGLOBULIN V-SET DOMAIN-CONTAINING PROTEIN"/>
    <property type="match status" value="1"/>
</dbReference>
<name>A0A8C5B310_GADMO</name>
<comment type="subcellular location">
    <subcellularLocation>
        <location evidence="1">Membrane</location>
    </subcellularLocation>
</comment>
<evidence type="ECO:0008006" key="8">
    <source>
        <dbReference type="Google" id="ProtNLM"/>
    </source>
</evidence>
<protein>
    <recommendedName>
        <fullName evidence="8">Immunoglobulin subtype domain-containing protein</fullName>
    </recommendedName>
</protein>
<organism evidence="6 7">
    <name type="scientific">Gadus morhua</name>
    <name type="common">Atlantic cod</name>
    <dbReference type="NCBI Taxonomy" id="8049"/>
    <lineage>
        <taxon>Eukaryota</taxon>
        <taxon>Metazoa</taxon>
        <taxon>Chordata</taxon>
        <taxon>Craniata</taxon>
        <taxon>Vertebrata</taxon>
        <taxon>Euteleostomi</taxon>
        <taxon>Actinopterygii</taxon>
        <taxon>Neopterygii</taxon>
        <taxon>Teleostei</taxon>
        <taxon>Neoteleostei</taxon>
        <taxon>Acanthomorphata</taxon>
        <taxon>Zeiogadaria</taxon>
        <taxon>Gadariae</taxon>
        <taxon>Gadiformes</taxon>
        <taxon>Gadoidei</taxon>
        <taxon>Gadidae</taxon>
        <taxon>Gadus</taxon>
    </lineage>
</organism>
<evidence type="ECO:0000256" key="3">
    <source>
        <dbReference type="ARBA" id="ARBA00023136"/>
    </source>
</evidence>
<dbReference type="GO" id="GO:0016020">
    <property type="term" value="C:membrane"/>
    <property type="evidence" value="ECO:0007669"/>
    <property type="project" value="UniProtKB-SubCell"/>
</dbReference>
<evidence type="ECO:0000313" key="6">
    <source>
        <dbReference type="Ensembl" id="ENSGMOP00000038303.1"/>
    </source>
</evidence>
<dbReference type="AlphaFoldDB" id="A0A8C5B310"/>
<dbReference type="InterPro" id="IPR013783">
    <property type="entry name" value="Ig-like_fold"/>
</dbReference>
<keyword evidence="5" id="KW-0812">Transmembrane</keyword>
<dbReference type="Ensembl" id="ENSGMOT00000070651.1">
    <property type="protein sequence ID" value="ENSGMOP00000038303.1"/>
    <property type="gene ID" value="ENSGMOG00000022941.1"/>
</dbReference>
<keyword evidence="3 5" id="KW-0472">Membrane</keyword>
<keyword evidence="4" id="KW-0325">Glycoprotein</keyword>
<dbReference type="Gene3D" id="2.60.40.10">
    <property type="entry name" value="Immunoglobulins"/>
    <property type="match status" value="1"/>
</dbReference>
<keyword evidence="7" id="KW-1185">Reference proteome</keyword>
<feature type="transmembrane region" description="Helical" evidence="5">
    <location>
        <begin position="226"/>
        <end position="247"/>
    </location>
</feature>
<dbReference type="GeneTree" id="ENSGT01130000279357"/>